<sequence>MHPALNFLSFYSWGIVLATEEKAIQFMQEVGLIPSINSPCPSCPICGAPTKTDKFKSRKLGFRYICSERRMKNCYGTVNPLKNTVMENCKMPFRDVMGIMFAFVKNLQITETINTMMNWRAFREEPTISSESVTDYYKNFTEIAEIIASHHSKQLGGPGKTIVLDDAFLTTRKSNRGRTTTSVVRTLFGIFCKDNHEGLFFRTDQKKKKDLWPLIKEYVHPETTICHGESSSRSTEKMIRRKMALKYYRRSRLGKQNHGGQVWQFIQDVIQVYPGCLKPGIDLLQIDKVLPDKIEICDMMPTEIEKSEDSDVAQLSDLEETDMKDQDIEIHDQNLEMQDQKLEMHLGYCKPGIDLLQVLQNKIELCDLMPIKIERTEDADAAQLSDLEETVTKDEDIEMHPGCSETGIDLLQILPDKYEICNPLLIKIERSEDSECTSVVRFGEDEYEGW</sequence>
<evidence type="ECO:0000313" key="2">
    <source>
        <dbReference type="EMBL" id="GIX86494.1"/>
    </source>
</evidence>
<dbReference type="Proteomes" id="UP001054945">
    <property type="component" value="Unassembled WGS sequence"/>
</dbReference>
<evidence type="ECO:0000313" key="3">
    <source>
        <dbReference type="Proteomes" id="UP001054945"/>
    </source>
</evidence>
<protein>
    <submittedName>
        <fullName evidence="2">DDE_Tnp_IS1595 domain-containing protein</fullName>
    </submittedName>
</protein>
<proteinExistence type="predicted"/>
<accession>A0AAV4NQ08</accession>
<feature type="signal peptide" evidence="1">
    <location>
        <begin position="1"/>
        <end position="18"/>
    </location>
</feature>
<dbReference type="AlphaFoldDB" id="A0AAV4NQ08"/>
<name>A0AAV4NQ08_CAEEX</name>
<keyword evidence="3" id="KW-1185">Reference proteome</keyword>
<dbReference type="EMBL" id="BPLR01003596">
    <property type="protein sequence ID" value="GIX86494.1"/>
    <property type="molecule type" value="Genomic_DNA"/>
</dbReference>
<comment type="caution">
    <text evidence="2">The sequence shown here is derived from an EMBL/GenBank/DDBJ whole genome shotgun (WGS) entry which is preliminary data.</text>
</comment>
<feature type="chain" id="PRO_5043585064" evidence="1">
    <location>
        <begin position="19"/>
        <end position="450"/>
    </location>
</feature>
<organism evidence="2 3">
    <name type="scientific">Caerostris extrusa</name>
    <name type="common">Bark spider</name>
    <name type="synonym">Caerostris bankana</name>
    <dbReference type="NCBI Taxonomy" id="172846"/>
    <lineage>
        <taxon>Eukaryota</taxon>
        <taxon>Metazoa</taxon>
        <taxon>Ecdysozoa</taxon>
        <taxon>Arthropoda</taxon>
        <taxon>Chelicerata</taxon>
        <taxon>Arachnida</taxon>
        <taxon>Araneae</taxon>
        <taxon>Araneomorphae</taxon>
        <taxon>Entelegynae</taxon>
        <taxon>Araneoidea</taxon>
        <taxon>Araneidae</taxon>
        <taxon>Caerostris</taxon>
    </lineage>
</organism>
<reference evidence="2 3" key="1">
    <citation type="submission" date="2021-06" db="EMBL/GenBank/DDBJ databases">
        <title>Caerostris extrusa draft genome.</title>
        <authorList>
            <person name="Kono N."/>
            <person name="Arakawa K."/>
        </authorList>
    </citation>
    <scope>NUCLEOTIDE SEQUENCE [LARGE SCALE GENOMIC DNA]</scope>
</reference>
<gene>
    <name evidence="2" type="primary">AVEN_45348_1</name>
    <name evidence="2" type="ORF">CEXT_139401</name>
</gene>
<evidence type="ECO:0000256" key="1">
    <source>
        <dbReference type="SAM" id="SignalP"/>
    </source>
</evidence>
<keyword evidence="1" id="KW-0732">Signal</keyword>